<sequence>MVLDLLLIGLAVTLFPLPIMAFVLVVSGSRGVRNGLAFIFAWLACLVTVMALVLLLTGGQPPPPRSPPSIGALVATLVIGLGLVVYSEHRRRRSRRTATGAGAAAPVAVEGDAVEGDAAAPEAASASGSSVTSRMDEATGWSAAGLAVLLQPWGMVSAAAATVVQADLSHPQSFLALMAFCVLATSTLLAMELYMVFSPRKAQSVLLGLRGWLERHKDPAIVVTCLLLGLWLVARSLYQLTGTG</sequence>
<organism evidence="1 2">
    <name type="scientific">Streptomyces lavendulae subsp. lavendulae</name>
    <dbReference type="NCBI Taxonomy" id="58340"/>
    <lineage>
        <taxon>Bacteria</taxon>
        <taxon>Bacillati</taxon>
        <taxon>Actinomycetota</taxon>
        <taxon>Actinomycetes</taxon>
        <taxon>Kitasatosporales</taxon>
        <taxon>Streptomycetaceae</taxon>
        <taxon>Streptomyces</taxon>
    </lineage>
</organism>
<protein>
    <submittedName>
        <fullName evidence="1">Uncharacterized protein</fullName>
    </submittedName>
</protein>
<gene>
    <name evidence="1" type="ORF">SLAV_05115</name>
</gene>
<proteinExistence type="predicted"/>
<dbReference type="Proteomes" id="UP000231791">
    <property type="component" value="Chromosome"/>
</dbReference>
<dbReference type="Pfam" id="PF11139">
    <property type="entry name" value="SfLAP"/>
    <property type="match status" value="1"/>
</dbReference>
<evidence type="ECO:0000313" key="2">
    <source>
        <dbReference type="Proteomes" id="UP000231791"/>
    </source>
</evidence>
<keyword evidence="2" id="KW-1185">Reference proteome</keyword>
<dbReference type="KEGG" id="slx:SLAV_05115"/>
<dbReference type="AlphaFoldDB" id="A0A2K8P8Y9"/>
<dbReference type="RefSeq" id="WP_030242031.1">
    <property type="nucleotide sequence ID" value="NZ_CP024985.1"/>
</dbReference>
<accession>A0A2K8P8Y9</accession>
<dbReference type="InterPro" id="IPR021315">
    <property type="entry name" value="Gap/Sap"/>
</dbReference>
<reference evidence="1 2" key="1">
    <citation type="submission" date="2017-11" db="EMBL/GenBank/DDBJ databases">
        <title>Complete genome sequence of Streptomyces lavendulae subsp. lavendulae CCM 3239 (formerly 'Streptomyces aureofaciens CCM 3239'), the producer of the angucycline-type antibiotic auricin.</title>
        <authorList>
            <person name="Busche T."/>
            <person name="Novakova R."/>
            <person name="Al'Dilaimi A."/>
            <person name="Homerova D."/>
            <person name="Feckova L."/>
            <person name="Rezuchova B."/>
            <person name="Mingyar E."/>
            <person name="Csolleiova D."/>
            <person name="Bekeova C."/>
            <person name="Winkler A."/>
            <person name="Sevcikova B."/>
            <person name="Kalinowski J."/>
            <person name="Kormanec J."/>
            <person name="Ruckert C."/>
        </authorList>
    </citation>
    <scope>NUCLEOTIDE SEQUENCE [LARGE SCALE GENOMIC DNA]</scope>
    <source>
        <strain evidence="1 2">CCM 3239</strain>
    </source>
</reference>
<dbReference type="OrthoDB" id="3871948at2"/>
<evidence type="ECO:0000313" key="1">
    <source>
        <dbReference type="EMBL" id="ATZ22928.1"/>
    </source>
</evidence>
<dbReference type="GeneID" id="49382153"/>
<dbReference type="EMBL" id="CP024985">
    <property type="protein sequence ID" value="ATZ22928.1"/>
    <property type="molecule type" value="Genomic_DNA"/>
</dbReference>
<name>A0A2K8P8Y9_STRLA</name>